<sequence length="243" mass="27739">MEKEDEEYVDKFWKHVTVGDFIRLSCNEEVPADMVLLYSTDADGICYIETSSLDGETNLKQRQVVKGFEDQVSEIDPEDFSSKIECERPNNDLNSFRGFIEHSNQERVGLSKENLLLRGCTIRNTEAVVGIVVYAGHDTKAMLNNSGPRHKRSKLEKRVNDHILWCVFLLLLMCSVGAVGYGTWLSRYPEPPIYLSILSMEAGVVSPALEAFYLFWRMIILLQVLIPRFTLPIELRGNWGKSI</sequence>
<proteinExistence type="predicted"/>
<accession>A0ACB8E818</accession>
<protein>
    <submittedName>
        <fullName evidence="1">Phospholipid-transporting ATPase VD</fullName>
    </submittedName>
</protein>
<comment type="caution">
    <text evidence="1">The sequence shown here is derived from an EMBL/GenBank/DDBJ whole genome shotgun (WGS) entry which is preliminary data.</text>
</comment>
<dbReference type="Proteomes" id="UP000827872">
    <property type="component" value="Linkage Group LG10"/>
</dbReference>
<evidence type="ECO:0000313" key="2">
    <source>
        <dbReference type="Proteomes" id="UP000827872"/>
    </source>
</evidence>
<name>A0ACB8E818_9SAUR</name>
<evidence type="ECO:0000313" key="1">
    <source>
        <dbReference type="EMBL" id="KAH7988161.1"/>
    </source>
</evidence>
<gene>
    <name evidence="1" type="primary">ATP10D</name>
    <name evidence="1" type="ORF">K3G42_009273</name>
</gene>
<reference evidence="1" key="1">
    <citation type="submission" date="2021-08" db="EMBL/GenBank/DDBJ databases">
        <title>The first chromosome-level gecko genome reveals the dynamic sex chromosomes of Neotropical dwarf geckos (Sphaerodactylidae: Sphaerodactylus).</title>
        <authorList>
            <person name="Pinto B.J."/>
            <person name="Keating S.E."/>
            <person name="Gamble T."/>
        </authorList>
    </citation>
    <scope>NUCLEOTIDE SEQUENCE</scope>
    <source>
        <strain evidence="1">TG3544</strain>
    </source>
</reference>
<organism evidence="1 2">
    <name type="scientific">Sphaerodactylus townsendi</name>
    <dbReference type="NCBI Taxonomy" id="933632"/>
    <lineage>
        <taxon>Eukaryota</taxon>
        <taxon>Metazoa</taxon>
        <taxon>Chordata</taxon>
        <taxon>Craniata</taxon>
        <taxon>Vertebrata</taxon>
        <taxon>Euteleostomi</taxon>
        <taxon>Lepidosauria</taxon>
        <taxon>Squamata</taxon>
        <taxon>Bifurcata</taxon>
        <taxon>Gekkota</taxon>
        <taxon>Sphaerodactylidae</taxon>
        <taxon>Sphaerodactylus</taxon>
    </lineage>
</organism>
<keyword evidence="2" id="KW-1185">Reference proteome</keyword>
<dbReference type="EMBL" id="CM037623">
    <property type="protein sequence ID" value="KAH7988161.1"/>
    <property type="molecule type" value="Genomic_DNA"/>
</dbReference>